<evidence type="ECO:0000256" key="1">
    <source>
        <dbReference type="SAM" id="MobiDB-lite"/>
    </source>
</evidence>
<dbReference type="EMBL" id="JALJOU010000014">
    <property type="protein sequence ID" value="KAK9839768.1"/>
    <property type="molecule type" value="Genomic_DNA"/>
</dbReference>
<accession>A0AAW1S0Z5</accession>
<comment type="caution">
    <text evidence="2">The sequence shown here is derived from an EMBL/GenBank/DDBJ whole genome shotgun (WGS) entry which is preliminary data.</text>
</comment>
<dbReference type="InterPro" id="IPR035897">
    <property type="entry name" value="Toll_tir_struct_dom_sf"/>
</dbReference>
<dbReference type="SUPFAM" id="SSF52200">
    <property type="entry name" value="Toll/Interleukin receptor TIR domain"/>
    <property type="match status" value="1"/>
</dbReference>
<organism evidence="2 3">
    <name type="scientific">Elliptochloris bilobata</name>
    <dbReference type="NCBI Taxonomy" id="381761"/>
    <lineage>
        <taxon>Eukaryota</taxon>
        <taxon>Viridiplantae</taxon>
        <taxon>Chlorophyta</taxon>
        <taxon>core chlorophytes</taxon>
        <taxon>Trebouxiophyceae</taxon>
        <taxon>Trebouxiophyceae incertae sedis</taxon>
        <taxon>Elliptochloris clade</taxon>
        <taxon>Elliptochloris</taxon>
    </lineage>
</organism>
<name>A0AAW1S0Z5_9CHLO</name>
<evidence type="ECO:0008006" key="4">
    <source>
        <dbReference type="Google" id="ProtNLM"/>
    </source>
</evidence>
<feature type="region of interest" description="Disordered" evidence="1">
    <location>
        <begin position="174"/>
        <end position="196"/>
    </location>
</feature>
<evidence type="ECO:0000313" key="3">
    <source>
        <dbReference type="Proteomes" id="UP001445335"/>
    </source>
</evidence>
<protein>
    <recommendedName>
        <fullName evidence="4">TIR domain-containing protein</fullName>
    </recommendedName>
</protein>
<gene>
    <name evidence="2" type="ORF">WJX81_000300</name>
</gene>
<dbReference type="AlphaFoldDB" id="A0AAW1S0Z5"/>
<sequence>MARNEYDNIVSGFGDTIQDIETLLQKVNPMPGVREASLWALSTHYVGKINRLDMRLGKTTKQLNGWCKRAGHVSTSIMLEEMSALKAMRMAYQAVDIEDLLAAGGKVMVQVGRGSGAFKPYMLVRSPKAEFAALLHIPLELTDAPRIEQVHCSRGRVLTVPGKRLKDAVLRIRDPPHTTGASATAGHSEAGAVQPADGRGLGQLSTCFASGIRQQRRGSDQTCDVFISHRGPDTRNNVESHIERRLKEASLDVFVDYTMGAGDKAWPIMMGKLMGARFVVTRQLTRWSAGVRLLGLKALRAYLAPKHDPTRDLGAALVDAMY</sequence>
<dbReference type="Proteomes" id="UP001445335">
    <property type="component" value="Unassembled WGS sequence"/>
</dbReference>
<evidence type="ECO:0000313" key="2">
    <source>
        <dbReference type="EMBL" id="KAK9839768.1"/>
    </source>
</evidence>
<keyword evidence="3" id="KW-1185">Reference proteome</keyword>
<proteinExistence type="predicted"/>
<dbReference type="Gene3D" id="3.40.50.10140">
    <property type="entry name" value="Toll/interleukin-1 receptor homology (TIR) domain"/>
    <property type="match status" value="1"/>
</dbReference>
<reference evidence="2 3" key="1">
    <citation type="journal article" date="2024" name="Nat. Commun.">
        <title>Phylogenomics reveals the evolutionary origins of lichenization in chlorophyte algae.</title>
        <authorList>
            <person name="Puginier C."/>
            <person name="Libourel C."/>
            <person name="Otte J."/>
            <person name="Skaloud P."/>
            <person name="Haon M."/>
            <person name="Grisel S."/>
            <person name="Petersen M."/>
            <person name="Berrin J.G."/>
            <person name="Delaux P.M."/>
            <person name="Dal Grande F."/>
            <person name="Keller J."/>
        </authorList>
    </citation>
    <scope>NUCLEOTIDE SEQUENCE [LARGE SCALE GENOMIC DNA]</scope>
    <source>
        <strain evidence="2 3">SAG 245.80</strain>
    </source>
</reference>